<keyword evidence="3" id="KW-1185">Reference proteome</keyword>
<proteinExistence type="predicted"/>
<feature type="transmembrane region" description="Helical" evidence="1">
    <location>
        <begin position="441"/>
        <end position="464"/>
    </location>
</feature>
<dbReference type="InParanoid" id="A0A7M7K4S1"/>
<evidence type="ECO:0000313" key="3">
    <source>
        <dbReference type="Proteomes" id="UP000594260"/>
    </source>
</evidence>
<feature type="transmembrane region" description="Helical" evidence="1">
    <location>
        <begin position="25"/>
        <end position="49"/>
    </location>
</feature>
<reference evidence="2" key="1">
    <citation type="submission" date="2021-01" db="UniProtKB">
        <authorList>
            <consortium name="EnsemblMetazoa"/>
        </authorList>
    </citation>
    <scope>IDENTIFICATION</scope>
</reference>
<dbReference type="Proteomes" id="UP000594260">
    <property type="component" value="Unplaced"/>
</dbReference>
<dbReference type="EnsemblMetazoa" id="XM_022804978">
    <property type="protein sequence ID" value="XP_022660713"/>
    <property type="gene ID" value="LOC111250168"/>
</dbReference>
<name>A0A7M7K4S1_VARDE</name>
<dbReference type="RefSeq" id="XP_022660713.1">
    <property type="nucleotide sequence ID" value="XM_022804978.1"/>
</dbReference>
<keyword evidence="1" id="KW-0472">Membrane</keyword>
<protein>
    <submittedName>
        <fullName evidence="2">Uncharacterized protein</fullName>
    </submittedName>
</protein>
<dbReference type="GeneID" id="111250168"/>
<evidence type="ECO:0000256" key="1">
    <source>
        <dbReference type="SAM" id="Phobius"/>
    </source>
</evidence>
<accession>A0A7M7K4S1</accession>
<evidence type="ECO:0000313" key="2">
    <source>
        <dbReference type="EnsemblMetazoa" id="XP_022660713"/>
    </source>
</evidence>
<keyword evidence="1" id="KW-1133">Transmembrane helix</keyword>
<sequence length="481" mass="54298">MKLLCTNRKCYKAIQRYEQNNDMGISLCMASFGLYGYLTWFAIFAFSIIDVSLSCFQDRCESATVNVHQYTSQSKQTAQENNMNGVVIFSDLASTGRLQKVLLQVLRRRKEVSRIKRLFQVPALKHTLSQRKEWTDLTGNLLVPDHDNDGSANDAVAPAPFRENPPSIGRLQDALRMKHTYYRPAPGNKEPEWENYTAIPVVELIYKKKHPLDEAVSKALPSAAPFNIADILGAWASIFRLQNLFNAPPTVLPAEPEDEPSKEENYITAVATAVPHDDSKENNTSLSLPPFQIDVPLISRNIARQQLRPDNILAEKELHFFEPINEANLLHDFEVPNDAPSVYRLHENPVPLRNFLQGPVTGNKLPAAKLIPLNERNLVDNIAQARYLIPAAPSAKYELLQDRYEGSLGYKLNENSHQLAVEPSGSIVSMFNDDKAQELKYILLMLSVCMILLTVVLYTVLFYLMIELSICCMMSCLICPF</sequence>
<keyword evidence="1" id="KW-0812">Transmembrane</keyword>
<dbReference type="AlphaFoldDB" id="A0A7M7K4S1"/>
<organism evidence="2 3">
    <name type="scientific">Varroa destructor</name>
    <name type="common">Honeybee mite</name>
    <dbReference type="NCBI Taxonomy" id="109461"/>
    <lineage>
        <taxon>Eukaryota</taxon>
        <taxon>Metazoa</taxon>
        <taxon>Ecdysozoa</taxon>
        <taxon>Arthropoda</taxon>
        <taxon>Chelicerata</taxon>
        <taxon>Arachnida</taxon>
        <taxon>Acari</taxon>
        <taxon>Parasitiformes</taxon>
        <taxon>Mesostigmata</taxon>
        <taxon>Gamasina</taxon>
        <taxon>Dermanyssoidea</taxon>
        <taxon>Varroidae</taxon>
        <taxon>Varroa</taxon>
    </lineage>
</organism>
<dbReference type="KEGG" id="vde:111250168"/>